<comment type="caution">
    <text evidence="12">The sequence shown here is derived from an EMBL/GenBank/DDBJ whole genome shotgun (WGS) entry which is preliminary data.</text>
</comment>
<dbReference type="EC" id="2.7.13.3" evidence="3"/>
<gene>
    <name evidence="12" type="ORF">KQI88_08030</name>
</gene>
<comment type="subcellular location">
    <subcellularLocation>
        <location evidence="2">Membrane</location>
    </subcellularLocation>
</comment>
<keyword evidence="4" id="KW-0597">Phosphoprotein</keyword>
<dbReference type="PANTHER" id="PTHR45453:SF1">
    <property type="entry name" value="PHOSPHATE REGULON SENSOR PROTEIN PHOR"/>
    <property type="match status" value="1"/>
</dbReference>
<keyword evidence="8" id="KW-0472">Membrane</keyword>
<dbReference type="InterPro" id="IPR003594">
    <property type="entry name" value="HATPase_dom"/>
</dbReference>
<dbReference type="SMART" id="SM00091">
    <property type="entry name" value="PAS"/>
    <property type="match status" value="1"/>
</dbReference>
<evidence type="ECO:0000256" key="4">
    <source>
        <dbReference type="ARBA" id="ARBA00022553"/>
    </source>
</evidence>
<dbReference type="SMART" id="SM00387">
    <property type="entry name" value="HATPase_c"/>
    <property type="match status" value="1"/>
</dbReference>
<dbReference type="NCBIfam" id="TIGR00229">
    <property type="entry name" value="sensory_box"/>
    <property type="match status" value="1"/>
</dbReference>
<dbReference type="InterPro" id="IPR005467">
    <property type="entry name" value="His_kinase_dom"/>
</dbReference>
<dbReference type="InterPro" id="IPR003660">
    <property type="entry name" value="HAMP_dom"/>
</dbReference>
<evidence type="ECO:0000256" key="2">
    <source>
        <dbReference type="ARBA" id="ARBA00004370"/>
    </source>
</evidence>
<dbReference type="InterPro" id="IPR000700">
    <property type="entry name" value="PAS-assoc_C"/>
</dbReference>
<dbReference type="Pfam" id="PF00512">
    <property type="entry name" value="HisKA"/>
    <property type="match status" value="1"/>
</dbReference>
<dbReference type="SMART" id="SM00304">
    <property type="entry name" value="HAMP"/>
    <property type="match status" value="1"/>
</dbReference>
<evidence type="ECO:0000256" key="1">
    <source>
        <dbReference type="ARBA" id="ARBA00000085"/>
    </source>
</evidence>
<proteinExistence type="predicted"/>
<organism evidence="12 13">
    <name type="scientific">Alkaliphilus flagellatus</name>
    <dbReference type="NCBI Taxonomy" id="2841507"/>
    <lineage>
        <taxon>Bacteria</taxon>
        <taxon>Bacillati</taxon>
        <taxon>Bacillota</taxon>
        <taxon>Clostridia</taxon>
        <taxon>Peptostreptococcales</taxon>
        <taxon>Natronincolaceae</taxon>
        <taxon>Alkaliphilus</taxon>
    </lineage>
</organism>
<feature type="transmembrane region" description="Helical" evidence="8">
    <location>
        <begin position="180"/>
        <end position="200"/>
    </location>
</feature>
<dbReference type="PANTHER" id="PTHR45453">
    <property type="entry name" value="PHOSPHATE REGULON SENSOR PROTEIN PHOR"/>
    <property type="match status" value="1"/>
</dbReference>
<evidence type="ECO:0000259" key="9">
    <source>
        <dbReference type="PROSITE" id="PS50109"/>
    </source>
</evidence>
<dbReference type="PROSITE" id="PS50885">
    <property type="entry name" value="HAMP"/>
    <property type="match status" value="1"/>
</dbReference>
<dbReference type="InterPro" id="IPR000014">
    <property type="entry name" value="PAS"/>
</dbReference>
<name>A0ABS6G2F5_9FIRM</name>
<feature type="domain" description="HAMP" evidence="11">
    <location>
        <begin position="201"/>
        <end position="253"/>
    </location>
</feature>
<sequence length="613" mass="69058">MFKSIRWKFITIYFLLVFMAMVIIGVFLMQQFEQYHLGVVSNNLSSLANTVTTTLKTIDWQNNPAEVEKNIRSYEQMGTGIGITIIKNDANCTIVFSTNASYMENNGDANATRFLDSELILSAFNGEIGERDSIDQEDKLNSSKHMVFPIHDNNNRIGGAIYLKSNLEDIYKTLEESRSIILKATFLALFVTIILGFFIAKSITGPINDVTIKAERMAKGDFEQVVEVRSDDEIGQLASMFNYLTARLNAVLQEMSNEKKKMDTIITYMADGLVAATREGKVIHVNPKAMEMLKIDDHTPIEKDFNEIFASYSGQLKIEELLSDSEDSTGNRMINTDNGVILQANYAPFMDQNGALEGIILVLQDITNHQKLENMRKEFVANVSHELKTPLTTIKSYTETLLDGVIDNKELAVSFLQVVDSESERMTRLVRDLLQLSNLDFHQSKWNKKVVDLKQIVEKTILKLEVSAKNKNQQIHSKLTEKAVNIYADEDRIEQVVLNLLSNSIKYTPEGGAVYIDVELNEHIVLLKIKDNGIGIPKEDIPRIFERFYRVDKARSRELGGTGLGLSIAQQIIEAHEGTIEIFSEEGKGTEAVIKLPIIETEAKMCNSILISL</sequence>
<reference evidence="12 13" key="1">
    <citation type="submission" date="2021-06" db="EMBL/GenBank/DDBJ databases">
        <authorList>
            <person name="Sun Q."/>
            <person name="Li D."/>
        </authorList>
    </citation>
    <scope>NUCLEOTIDE SEQUENCE [LARGE SCALE GENOMIC DNA]</scope>
    <source>
        <strain evidence="12 13">MSJ-5</strain>
    </source>
</reference>
<evidence type="ECO:0000259" key="11">
    <source>
        <dbReference type="PROSITE" id="PS50885"/>
    </source>
</evidence>
<dbReference type="CDD" id="cd00075">
    <property type="entry name" value="HATPase"/>
    <property type="match status" value="1"/>
</dbReference>
<evidence type="ECO:0000256" key="5">
    <source>
        <dbReference type="ARBA" id="ARBA00022679"/>
    </source>
</evidence>
<dbReference type="PROSITE" id="PS50109">
    <property type="entry name" value="HIS_KIN"/>
    <property type="match status" value="1"/>
</dbReference>
<feature type="transmembrane region" description="Helical" evidence="8">
    <location>
        <begin position="12"/>
        <end position="29"/>
    </location>
</feature>
<dbReference type="CDD" id="cd06225">
    <property type="entry name" value="HAMP"/>
    <property type="match status" value="1"/>
</dbReference>
<dbReference type="Pfam" id="PF13426">
    <property type="entry name" value="PAS_9"/>
    <property type="match status" value="1"/>
</dbReference>
<dbReference type="CDD" id="cd00130">
    <property type="entry name" value="PAS"/>
    <property type="match status" value="1"/>
</dbReference>
<dbReference type="EMBL" id="JAHLQK010000003">
    <property type="protein sequence ID" value="MBU5676361.1"/>
    <property type="molecule type" value="Genomic_DNA"/>
</dbReference>
<accession>A0ABS6G2F5</accession>
<evidence type="ECO:0000256" key="7">
    <source>
        <dbReference type="ARBA" id="ARBA00023012"/>
    </source>
</evidence>
<feature type="domain" description="Histidine kinase" evidence="9">
    <location>
        <begin position="382"/>
        <end position="600"/>
    </location>
</feature>
<feature type="domain" description="PAC" evidence="10">
    <location>
        <begin position="327"/>
        <end position="378"/>
    </location>
</feature>
<keyword evidence="8" id="KW-0812">Transmembrane</keyword>
<keyword evidence="6 12" id="KW-0418">Kinase</keyword>
<dbReference type="PROSITE" id="PS50113">
    <property type="entry name" value="PAC"/>
    <property type="match status" value="1"/>
</dbReference>
<evidence type="ECO:0000259" key="10">
    <source>
        <dbReference type="PROSITE" id="PS50113"/>
    </source>
</evidence>
<keyword evidence="8" id="KW-1133">Transmembrane helix</keyword>
<evidence type="ECO:0000256" key="6">
    <source>
        <dbReference type="ARBA" id="ARBA00022777"/>
    </source>
</evidence>
<evidence type="ECO:0000256" key="3">
    <source>
        <dbReference type="ARBA" id="ARBA00012438"/>
    </source>
</evidence>
<keyword evidence="7" id="KW-0902">Two-component regulatory system</keyword>
<protein>
    <recommendedName>
        <fullName evidence="3">histidine kinase</fullName>
        <ecNumber evidence="3">2.7.13.3</ecNumber>
    </recommendedName>
</protein>
<dbReference type="CDD" id="cd00082">
    <property type="entry name" value="HisKA"/>
    <property type="match status" value="1"/>
</dbReference>
<dbReference type="GO" id="GO:0016301">
    <property type="term" value="F:kinase activity"/>
    <property type="evidence" value="ECO:0007669"/>
    <property type="project" value="UniProtKB-KW"/>
</dbReference>
<dbReference type="SMART" id="SM00388">
    <property type="entry name" value="HisKA"/>
    <property type="match status" value="1"/>
</dbReference>
<evidence type="ECO:0000313" key="13">
    <source>
        <dbReference type="Proteomes" id="UP000779508"/>
    </source>
</evidence>
<dbReference type="Proteomes" id="UP000779508">
    <property type="component" value="Unassembled WGS sequence"/>
</dbReference>
<keyword evidence="5" id="KW-0808">Transferase</keyword>
<evidence type="ECO:0000256" key="8">
    <source>
        <dbReference type="SAM" id="Phobius"/>
    </source>
</evidence>
<comment type="catalytic activity">
    <reaction evidence="1">
        <text>ATP + protein L-histidine = ADP + protein N-phospho-L-histidine.</text>
        <dbReference type="EC" id="2.7.13.3"/>
    </reaction>
</comment>
<evidence type="ECO:0000313" key="12">
    <source>
        <dbReference type="EMBL" id="MBU5676361.1"/>
    </source>
</evidence>
<keyword evidence="13" id="KW-1185">Reference proteome</keyword>
<dbReference type="Pfam" id="PF00672">
    <property type="entry name" value="HAMP"/>
    <property type="match status" value="1"/>
</dbReference>
<dbReference type="Pfam" id="PF02518">
    <property type="entry name" value="HATPase_c"/>
    <property type="match status" value="1"/>
</dbReference>
<dbReference type="InterPro" id="IPR003661">
    <property type="entry name" value="HisK_dim/P_dom"/>
</dbReference>
<dbReference type="InterPro" id="IPR050351">
    <property type="entry name" value="BphY/WalK/GraS-like"/>
</dbReference>